<sequence>MHFDAGLRERGNAALNIELVARCRPDAGGAHRRVKNGRPFQKDPLFLTCSLFDTLDDLRQHRVATRKDRPVDLDHVIHVQLLYRLIVDRHLYLHIRAIPFIIFISCLYPYCGYNIFYVVITSYIVLSRLSITKNFSIWFEVMLSVKIQENSLSG</sequence>
<gene>
    <name evidence="2" type="ORF">SDC9_140629</name>
</gene>
<evidence type="ECO:0000256" key="1">
    <source>
        <dbReference type="SAM" id="Phobius"/>
    </source>
</evidence>
<reference evidence="2" key="1">
    <citation type="submission" date="2019-08" db="EMBL/GenBank/DDBJ databases">
        <authorList>
            <person name="Kucharzyk K."/>
            <person name="Murdoch R.W."/>
            <person name="Higgins S."/>
            <person name="Loffler F."/>
        </authorList>
    </citation>
    <scope>NUCLEOTIDE SEQUENCE</scope>
</reference>
<dbReference type="AlphaFoldDB" id="A0A645DVX9"/>
<proteinExistence type="predicted"/>
<evidence type="ECO:0000313" key="2">
    <source>
        <dbReference type="EMBL" id="MPM93491.1"/>
    </source>
</evidence>
<dbReference type="EMBL" id="VSSQ01040288">
    <property type="protein sequence ID" value="MPM93491.1"/>
    <property type="molecule type" value="Genomic_DNA"/>
</dbReference>
<comment type="caution">
    <text evidence="2">The sequence shown here is derived from an EMBL/GenBank/DDBJ whole genome shotgun (WGS) entry which is preliminary data.</text>
</comment>
<keyword evidence="1" id="KW-1133">Transmembrane helix</keyword>
<keyword evidence="1" id="KW-0472">Membrane</keyword>
<protein>
    <submittedName>
        <fullName evidence="2">Uncharacterized protein</fullName>
    </submittedName>
</protein>
<keyword evidence="1" id="KW-0812">Transmembrane</keyword>
<name>A0A645DVX9_9ZZZZ</name>
<organism evidence="2">
    <name type="scientific">bioreactor metagenome</name>
    <dbReference type="NCBI Taxonomy" id="1076179"/>
    <lineage>
        <taxon>unclassified sequences</taxon>
        <taxon>metagenomes</taxon>
        <taxon>ecological metagenomes</taxon>
    </lineage>
</organism>
<accession>A0A645DVX9</accession>
<feature type="transmembrane region" description="Helical" evidence="1">
    <location>
        <begin position="91"/>
        <end position="110"/>
    </location>
</feature>